<dbReference type="EMBL" id="JAEVLS010000005">
    <property type="protein sequence ID" value="MBM0107366.1"/>
    <property type="molecule type" value="Genomic_DNA"/>
</dbReference>
<name>A0ABS1X2B1_9GAMM</name>
<evidence type="ECO:0000313" key="2">
    <source>
        <dbReference type="EMBL" id="MBM0107366.1"/>
    </source>
</evidence>
<comment type="caution">
    <text evidence="2">The sequence shown here is derived from an EMBL/GenBank/DDBJ whole genome shotgun (WGS) entry which is preliminary data.</text>
</comment>
<evidence type="ECO:0000313" key="3">
    <source>
        <dbReference type="Proteomes" id="UP000661077"/>
    </source>
</evidence>
<keyword evidence="1" id="KW-0472">Membrane</keyword>
<dbReference type="Proteomes" id="UP000661077">
    <property type="component" value="Unassembled WGS sequence"/>
</dbReference>
<feature type="transmembrane region" description="Helical" evidence="1">
    <location>
        <begin position="12"/>
        <end position="34"/>
    </location>
</feature>
<keyword evidence="3" id="KW-1185">Reference proteome</keyword>
<accession>A0ABS1X2B1</accession>
<keyword evidence="1" id="KW-1133">Transmembrane helix</keyword>
<gene>
    <name evidence="2" type="ORF">JM946_21720</name>
</gene>
<reference evidence="2 3" key="1">
    <citation type="journal article" date="2021" name="Int. J. Syst. Evol. Microbiol.">
        <title>Steroidobacter gossypii sp. nov., isolated from soil of cotton cropping field.</title>
        <authorList>
            <person name="Huang R."/>
            <person name="Yang S."/>
            <person name="Zhen C."/>
            <person name="Liu W."/>
        </authorList>
    </citation>
    <scope>NUCLEOTIDE SEQUENCE [LARGE SCALE GENOMIC DNA]</scope>
    <source>
        <strain evidence="2 3">S1-65</strain>
    </source>
</reference>
<organism evidence="2 3">
    <name type="scientific">Steroidobacter gossypii</name>
    <dbReference type="NCBI Taxonomy" id="2805490"/>
    <lineage>
        <taxon>Bacteria</taxon>
        <taxon>Pseudomonadati</taxon>
        <taxon>Pseudomonadota</taxon>
        <taxon>Gammaproteobacteria</taxon>
        <taxon>Steroidobacterales</taxon>
        <taxon>Steroidobacteraceae</taxon>
        <taxon>Steroidobacter</taxon>
    </lineage>
</organism>
<keyword evidence="1" id="KW-0812">Transmembrane</keyword>
<proteinExistence type="predicted"/>
<protein>
    <submittedName>
        <fullName evidence="2">Uncharacterized protein</fullName>
    </submittedName>
</protein>
<sequence>MVVWKRILKGIAWSLGGALALTILGVLGLLAINWSDRPPSAAAERLAAAFRDRPPLSDSDNAYVYAMGLVVAPDGDPRAAGIRRIEWSRSLPGDLNDSASPDPVAVYDEYRSSRSAEVQRIVKACRRLTPECAGALENGEGTLRAWLASEQWLVERYRTLLRHPGWREDVPLDIRAPFAAYSPMLEGQRLQLAQAYLLASENDVAGVRQLLADDARFWRGVLISADLLITKMMATAALTHTFAMGNLILRRLPAESQLSAMPAEWIEPFSVAELSLFRCLTGEWIFNQELVKQPMAPNSFSDSAWERLSIGTVQYATSVLFQPQDLANRYAEVLIKATEALDVPIEQLPAGLERARAMFQEPSAERSWLASPYNPVGTTLLGIMTAGYGSYPVRITDLEGVRRAAVLTAQLRAQKINEHAMAAELAESDIRTPYSGAPFIWNAKERAVQFIGLVPGERGQHTFRY</sequence>
<dbReference type="RefSeq" id="WP_203169479.1">
    <property type="nucleotide sequence ID" value="NZ_JAEVLS010000005.1"/>
</dbReference>
<evidence type="ECO:0000256" key="1">
    <source>
        <dbReference type="SAM" id="Phobius"/>
    </source>
</evidence>